<feature type="non-terminal residue" evidence="2">
    <location>
        <position position="1"/>
    </location>
</feature>
<dbReference type="Proteomes" id="UP000004810">
    <property type="component" value="Unassembled WGS sequence"/>
</dbReference>
<proteinExistence type="predicted"/>
<dbReference type="Pfam" id="PF04155">
    <property type="entry name" value="Ground-like"/>
    <property type="match status" value="1"/>
</dbReference>
<organism evidence="2 3">
    <name type="scientific">Wuchereria bancrofti</name>
    <dbReference type="NCBI Taxonomy" id="6293"/>
    <lineage>
        <taxon>Eukaryota</taxon>
        <taxon>Metazoa</taxon>
        <taxon>Ecdysozoa</taxon>
        <taxon>Nematoda</taxon>
        <taxon>Chromadorea</taxon>
        <taxon>Rhabditida</taxon>
        <taxon>Spirurina</taxon>
        <taxon>Spiruromorpha</taxon>
        <taxon>Filarioidea</taxon>
        <taxon>Onchocercidae</taxon>
        <taxon>Wuchereria</taxon>
    </lineage>
</organism>
<comment type="caution">
    <text evidence="2">The sequence shown here is derived from an EMBL/GenBank/DDBJ whole genome shotgun (WGS) entry which is preliminary data.</text>
</comment>
<accession>J9DMQ3</accession>
<feature type="domain" description="Ground-like" evidence="1">
    <location>
        <begin position="1"/>
        <end position="56"/>
    </location>
</feature>
<dbReference type="EMBL" id="ADBV01020216">
    <property type="protein sequence ID" value="EJW70893.1"/>
    <property type="molecule type" value="Genomic_DNA"/>
</dbReference>
<name>J9DMQ3_WUCBA</name>
<evidence type="ECO:0000313" key="3">
    <source>
        <dbReference type="Proteomes" id="UP000004810"/>
    </source>
</evidence>
<protein>
    <recommendedName>
        <fullName evidence="1">Ground-like domain-containing protein</fullName>
    </recommendedName>
</protein>
<dbReference type="InterPro" id="IPR007284">
    <property type="entry name" value="Ground-like_dom"/>
</dbReference>
<gene>
    <name evidence="2" type="ORF">WUBG_18199</name>
</gene>
<dbReference type="AlphaFoldDB" id="J9DMQ3"/>
<evidence type="ECO:0000259" key="1">
    <source>
        <dbReference type="Pfam" id="PF04155"/>
    </source>
</evidence>
<evidence type="ECO:0000313" key="2">
    <source>
        <dbReference type="EMBL" id="EJW70893.1"/>
    </source>
</evidence>
<reference evidence="3" key="1">
    <citation type="submission" date="2012-08" db="EMBL/GenBank/DDBJ databases">
        <title>The Genome Sequence of Wuchereria bancrofti.</title>
        <authorList>
            <person name="Nutman T.B."/>
            <person name="Fink D.L."/>
            <person name="Russ C."/>
            <person name="Young S."/>
            <person name="Zeng Q."/>
            <person name="Koehrsen M."/>
            <person name="Alvarado L."/>
            <person name="Berlin A."/>
            <person name="Chapman S.B."/>
            <person name="Chen Z."/>
            <person name="Freedman E."/>
            <person name="Gellesch M."/>
            <person name="Goldberg J."/>
            <person name="Griggs A."/>
            <person name="Gujja S."/>
            <person name="Heilman E.R."/>
            <person name="Heiman D."/>
            <person name="Hepburn T."/>
            <person name="Howarth C."/>
            <person name="Jen D."/>
            <person name="Larson L."/>
            <person name="Lewis B."/>
            <person name="Mehta T."/>
            <person name="Park D."/>
            <person name="Pearson M."/>
            <person name="Roberts A."/>
            <person name="Saif S."/>
            <person name="Shea T."/>
            <person name="Shenoy N."/>
            <person name="Sisk P."/>
            <person name="Stolte C."/>
            <person name="Sykes S."/>
            <person name="Walk T."/>
            <person name="White J."/>
            <person name="Yandava C."/>
            <person name="Haas B."/>
            <person name="Henn M.R."/>
            <person name="Nusbaum C."/>
            <person name="Birren B."/>
        </authorList>
    </citation>
    <scope>NUCLEOTIDE SEQUENCE [LARGE SCALE GENOMIC DNA]</scope>
    <source>
        <strain evidence="3">NA</strain>
    </source>
</reference>
<sequence length="62" mass="7078">NMTEDATTSKRSIQRAAEEKLFKKFNVICSESDFSYIAYTDTFCQHSNNDITCYAFSPYSGT</sequence>